<dbReference type="Gene3D" id="3.30.730.10">
    <property type="entry name" value="AP2/ERF domain"/>
    <property type="match status" value="1"/>
</dbReference>
<dbReference type="PROSITE" id="PS51032">
    <property type="entry name" value="AP2_ERF"/>
    <property type="match status" value="1"/>
</dbReference>
<dbReference type="RefSeq" id="XP_022982125.1">
    <property type="nucleotide sequence ID" value="XM_023126357.1"/>
</dbReference>
<evidence type="ECO:0000256" key="3">
    <source>
        <dbReference type="ARBA" id="ARBA00023125"/>
    </source>
</evidence>
<evidence type="ECO:0000256" key="5">
    <source>
        <dbReference type="ARBA" id="ARBA00023242"/>
    </source>
</evidence>
<gene>
    <name evidence="9" type="primary">LOC111481052</name>
</gene>
<keyword evidence="5" id="KW-0539">Nucleus</keyword>
<feature type="region of interest" description="Disordered" evidence="6">
    <location>
        <begin position="151"/>
        <end position="205"/>
    </location>
</feature>
<keyword evidence="2" id="KW-0805">Transcription regulation</keyword>
<dbReference type="InterPro" id="IPR050913">
    <property type="entry name" value="AP2/ERF_ERF"/>
</dbReference>
<dbReference type="PRINTS" id="PR00367">
    <property type="entry name" value="ETHRSPELEMNT"/>
</dbReference>
<proteinExistence type="predicted"/>
<evidence type="ECO:0000256" key="2">
    <source>
        <dbReference type="ARBA" id="ARBA00023015"/>
    </source>
</evidence>
<dbReference type="GO" id="GO:0005634">
    <property type="term" value="C:nucleus"/>
    <property type="evidence" value="ECO:0007669"/>
    <property type="project" value="UniProtKB-SubCell"/>
</dbReference>
<feature type="domain" description="AP2/ERF" evidence="7">
    <location>
        <begin position="100"/>
        <end position="157"/>
    </location>
</feature>
<dbReference type="Pfam" id="PF00847">
    <property type="entry name" value="AP2"/>
    <property type="match status" value="1"/>
</dbReference>
<organism evidence="8 9">
    <name type="scientific">Cucurbita maxima</name>
    <name type="common">Pumpkin</name>
    <name type="synonym">Winter squash</name>
    <dbReference type="NCBI Taxonomy" id="3661"/>
    <lineage>
        <taxon>Eukaryota</taxon>
        <taxon>Viridiplantae</taxon>
        <taxon>Streptophyta</taxon>
        <taxon>Embryophyta</taxon>
        <taxon>Tracheophyta</taxon>
        <taxon>Spermatophyta</taxon>
        <taxon>Magnoliopsida</taxon>
        <taxon>eudicotyledons</taxon>
        <taxon>Gunneridae</taxon>
        <taxon>Pentapetalae</taxon>
        <taxon>rosids</taxon>
        <taxon>fabids</taxon>
        <taxon>Cucurbitales</taxon>
        <taxon>Cucurbitaceae</taxon>
        <taxon>Cucurbiteae</taxon>
        <taxon>Cucurbita</taxon>
    </lineage>
</organism>
<keyword evidence="8" id="KW-1185">Reference proteome</keyword>
<accession>A0A6J1J1R4</accession>
<dbReference type="FunFam" id="3.30.730.10:FF:000001">
    <property type="entry name" value="Ethylene-responsive transcription factor 2"/>
    <property type="match status" value="1"/>
</dbReference>
<keyword evidence="3" id="KW-0238">DNA-binding</keyword>
<feature type="region of interest" description="Disordered" evidence="6">
    <location>
        <begin position="77"/>
        <end position="106"/>
    </location>
</feature>
<feature type="compositionally biased region" description="Polar residues" evidence="6">
    <location>
        <begin position="174"/>
        <end position="201"/>
    </location>
</feature>
<dbReference type="KEGG" id="cmax:111481052"/>
<dbReference type="CDD" id="cd00018">
    <property type="entry name" value="AP2"/>
    <property type="match status" value="1"/>
</dbReference>
<keyword evidence="4" id="KW-0804">Transcription</keyword>
<evidence type="ECO:0000256" key="1">
    <source>
        <dbReference type="ARBA" id="ARBA00004123"/>
    </source>
</evidence>
<evidence type="ECO:0000259" key="7">
    <source>
        <dbReference type="PROSITE" id="PS51032"/>
    </source>
</evidence>
<dbReference type="GO" id="GO:0003700">
    <property type="term" value="F:DNA-binding transcription factor activity"/>
    <property type="evidence" value="ECO:0007669"/>
    <property type="project" value="InterPro"/>
</dbReference>
<dbReference type="GeneID" id="111481052"/>
<dbReference type="InterPro" id="IPR016177">
    <property type="entry name" value="DNA-bd_dom_sf"/>
</dbReference>
<comment type="subcellular location">
    <subcellularLocation>
        <location evidence="1">Nucleus</location>
    </subcellularLocation>
</comment>
<dbReference type="GO" id="GO:0003677">
    <property type="term" value="F:DNA binding"/>
    <property type="evidence" value="ECO:0007669"/>
    <property type="project" value="UniProtKB-KW"/>
</dbReference>
<name>A0A6J1J1R4_CUCMA</name>
<dbReference type="OrthoDB" id="777519at2759"/>
<reference evidence="9" key="1">
    <citation type="submission" date="2025-08" db="UniProtKB">
        <authorList>
            <consortium name="RefSeq"/>
        </authorList>
    </citation>
    <scope>IDENTIFICATION</scope>
    <source>
        <tissue evidence="9">Young leaves</tissue>
    </source>
</reference>
<dbReference type="PANTHER" id="PTHR31194">
    <property type="entry name" value="SHN SHINE , DNA BINDING / TRANSCRIPTION FACTOR"/>
    <property type="match status" value="1"/>
</dbReference>
<dbReference type="Proteomes" id="UP000504608">
    <property type="component" value="Unplaced"/>
</dbReference>
<evidence type="ECO:0000313" key="9">
    <source>
        <dbReference type="RefSeq" id="XP_022982125.1"/>
    </source>
</evidence>
<dbReference type="PANTHER" id="PTHR31194:SF218">
    <property type="entry name" value="AP2_ERF DOMAIN-CONTAINING PROTEIN"/>
    <property type="match status" value="1"/>
</dbReference>
<dbReference type="SUPFAM" id="SSF54171">
    <property type="entry name" value="DNA-binding domain"/>
    <property type="match status" value="1"/>
</dbReference>
<evidence type="ECO:0000256" key="4">
    <source>
        <dbReference type="ARBA" id="ARBA00023163"/>
    </source>
</evidence>
<dbReference type="InterPro" id="IPR036955">
    <property type="entry name" value="AP2/ERF_dom_sf"/>
</dbReference>
<protein>
    <submittedName>
        <fullName evidence="9">Ethylene-responsive transcription factor CRF2-like</fullName>
    </submittedName>
</protein>
<dbReference type="SMART" id="SM00380">
    <property type="entry name" value="AP2"/>
    <property type="match status" value="1"/>
</dbReference>
<dbReference type="AlphaFoldDB" id="A0A6J1J1R4"/>
<sequence>MEGMDLFSSLLVPSVKYSEHRNHTKHFSPPLMAPKLVRISVTDEDATDSSSDEKEEQHVSRRVKKFITEITIEALGRRDRKKSTTGKSNLRKPLQPGTKKFRGVRQRPWGKWAAEIRDPLRRVRIWLGTYNTAEEAAMVYDNAAIQLRGPTAQTNFSPPPAVSSSNVSVEETNDNLSSPTSVLRCPSPSTNEKSPETASTGKDTRRAESEIFPDFSFCSNCDSFYPNDIFDFQPPIPSLFGDTALNDAVLRGDYGSSMFINPDDDFGFGLGFGFRPSTWHMSENSFQDISDIFGSDPLVAL</sequence>
<evidence type="ECO:0000313" key="8">
    <source>
        <dbReference type="Proteomes" id="UP000504608"/>
    </source>
</evidence>
<evidence type="ECO:0000256" key="6">
    <source>
        <dbReference type="SAM" id="MobiDB-lite"/>
    </source>
</evidence>
<dbReference type="InterPro" id="IPR001471">
    <property type="entry name" value="AP2/ERF_dom"/>
</dbReference>